<feature type="region of interest" description="Disordered" evidence="10">
    <location>
        <begin position="47"/>
        <end position="131"/>
    </location>
</feature>
<keyword evidence="6 9" id="KW-0731">Sigma factor</keyword>
<feature type="domain" description="RNA polymerase sigma factor 54 DNA-binding" evidence="11">
    <location>
        <begin position="336"/>
        <end position="492"/>
    </location>
</feature>
<dbReference type="PROSITE" id="PS00717">
    <property type="entry name" value="SIGMA54_1"/>
    <property type="match status" value="1"/>
</dbReference>
<evidence type="ECO:0000256" key="1">
    <source>
        <dbReference type="ARBA" id="ARBA00008798"/>
    </source>
</evidence>
<dbReference type="Gene3D" id="1.10.10.60">
    <property type="entry name" value="Homeodomain-like"/>
    <property type="match status" value="1"/>
</dbReference>
<organism evidence="13 14">
    <name type="scientific">Paraburkholderia translucens</name>
    <dbReference type="NCBI Taxonomy" id="2886945"/>
    <lineage>
        <taxon>Bacteria</taxon>
        <taxon>Pseudomonadati</taxon>
        <taxon>Pseudomonadota</taxon>
        <taxon>Betaproteobacteria</taxon>
        <taxon>Burkholderiales</taxon>
        <taxon>Burkholderiaceae</taxon>
        <taxon>Paraburkholderia</taxon>
    </lineage>
</organism>
<comment type="similarity">
    <text evidence="1 9">Belongs to the sigma-54 factor family.</text>
</comment>
<evidence type="ECO:0000256" key="2">
    <source>
        <dbReference type="ARBA" id="ARBA00022478"/>
    </source>
</evidence>
<dbReference type="InterPro" id="IPR007046">
    <property type="entry name" value="RNA_pol_sigma_54_core-bd"/>
</dbReference>
<name>A0ABS8K6Q5_9BURK</name>
<dbReference type="PANTHER" id="PTHR32248">
    <property type="entry name" value="RNA POLYMERASE SIGMA-54 FACTOR"/>
    <property type="match status" value="1"/>
</dbReference>
<feature type="compositionally biased region" description="Acidic residues" evidence="10">
    <location>
        <begin position="49"/>
        <end position="65"/>
    </location>
</feature>
<reference evidence="13 14" key="1">
    <citation type="submission" date="2021-11" db="EMBL/GenBank/DDBJ databases">
        <authorList>
            <person name="Oh E.-T."/>
            <person name="Kim S.-B."/>
        </authorList>
    </citation>
    <scope>NUCLEOTIDE SEQUENCE [LARGE SCALE GENOMIC DNA]</scope>
    <source>
        <strain evidence="13 14">MMS20-SJTN17</strain>
    </source>
</reference>
<keyword evidence="14" id="KW-1185">Reference proteome</keyword>
<keyword evidence="8 9" id="KW-0804">Transcription</keyword>
<feature type="compositionally biased region" description="Low complexity" evidence="10">
    <location>
        <begin position="66"/>
        <end position="81"/>
    </location>
</feature>
<keyword evidence="5 9" id="KW-0805">Transcription regulation</keyword>
<comment type="function">
    <text evidence="9">Sigma factors are initiation factors that promote the attachment of RNA polymerase to specific initiation sites and are then released.</text>
</comment>
<dbReference type="PIRSF" id="PIRSF000774">
    <property type="entry name" value="RpoN"/>
    <property type="match status" value="1"/>
</dbReference>
<evidence type="ECO:0000256" key="8">
    <source>
        <dbReference type="ARBA" id="ARBA00023163"/>
    </source>
</evidence>
<dbReference type="InterPro" id="IPR007634">
    <property type="entry name" value="RNA_pol_sigma_54_DNA-bd"/>
</dbReference>
<keyword evidence="7 9" id="KW-0238">DNA-binding</keyword>
<evidence type="ECO:0000256" key="6">
    <source>
        <dbReference type="ARBA" id="ARBA00023082"/>
    </source>
</evidence>
<dbReference type="InterPro" id="IPR000394">
    <property type="entry name" value="RNA_pol_sigma_54"/>
</dbReference>
<proteinExistence type="inferred from homology"/>
<evidence type="ECO:0000313" key="14">
    <source>
        <dbReference type="Proteomes" id="UP001430614"/>
    </source>
</evidence>
<dbReference type="Pfam" id="PF04552">
    <property type="entry name" value="Sigma54_DBD"/>
    <property type="match status" value="1"/>
</dbReference>
<dbReference type="NCBIfam" id="TIGR02395">
    <property type="entry name" value="rpoN_sigma"/>
    <property type="match status" value="1"/>
</dbReference>
<dbReference type="Pfam" id="PF04963">
    <property type="entry name" value="Sigma54_CBD"/>
    <property type="match status" value="1"/>
</dbReference>
<dbReference type="PROSITE" id="PS00718">
    <property type="entry name" value="SIGMA54_2"/>
    <property type="match status" value="1"/>
</dbReference>
<comment type="caution">
    <text evidence="13">The sequence shown here is derived from an EMBL/GenBank/DDBJ whole genome shotgun (WGS) entry which is preliminary data.</text>
</comment>
<evidence type="ECO:0000256" key="4">
    <source>
        <dbReference type="ARBA" id="ARBA00022695"/>
    </source>
</evidence>
<feature type="domain" description="RNA polymerase sigma factor 54 core-binding" evidence="12">
    <location>
        <begin position="129"/>
        <end position="321"/>
    </location>
</feature>
<protein>
    <recommendedName>
        <fullName evidence="9">RNA polymerase sigma-54 factor</fullName>
    </recommendedName>
</protein>
<dbReference type="PROSITE" id="PS50044">
    <property type="entry name" value="SIGMA54_3"/>
    <property type="match status" value="1"/>
</dbReference>
<evidence type="ECO:0000259" key="11">
    <source>
        <dbReference type="Pfam" id="PF04552"/>
    </source>
</evidence>
<dbReference type="NCBIfam" id="NF009118">
    <property type="entry name" value="PRK12469.1"/>
    <property type="match status" value="1"/>
</dbReference>
<dbReference type="EMBL" id="JAJITC010000001">
    <property type="protein sequence ID" value="MCC8400423.1"/>
    <property type="molecule type" value="Genomic_DNA"/>
</dbReference>
<evidence type="ECO:0000256" key="7">
    <source>
        <dbReference type="ARBA" id="ARBA00023125"/>
    </source>
</evidence>
<keyword evidence="2 9" id="KW-0240">DNA-directed RNA polymerase</keyword>
<dbReference type="Gene3D" id="1.10.10.1330">
    <property type="entry name" value="RNA polymerase sigma-54 factor, core-binding domain"/>
    <property type="match status" value="1"/>
</dbReference>
<evidence type="ECO:0000256" key="9">
    <source>
        <dbReference type="PIRNR" id="PIRNR000774"/>
    </source>
</evidence>
<evidence type="ECO:0000256" key="5">
    <source>
        <dbReference type="ARBA" id="ARBA00023015"/>
    </source>
</evidence>
<dbReference type="RefSeq" id="WP_230559344.1">
    <property type="nucleotide sequence ID" value="NZ_JAJITC010000001.1"/>
</dbReference>
<evidence type="ECO:0000256" key="10">
    <source>
        <dbReference type="SAM" id="MobiDB-lite"/>
    </source>
</evidence>
<dbReference type="Pfam" id="PF00309">
    <property type="entry name" value="Sigma54_AID"/>
    <property type="match status" value="1"/>
</dbReference>
<evidence type="ECO:0000313" key="13">
    <source>
        <dbReference type="EMBL" id="MCC8400423.1"/>
    </source>
</evidence>
<evidence type="ECO:0000259" key="12">
    <source>
        <dbReference type="Pfam" id="PF04963"/>
    </source>
</evidence>
<evidence type="ECO:0000256" key="3">
    <source>
        <dbReference type="ARBA" id="ARBA00022679"/>
    </source>
</evidence>
<dbReference type="NCBIfam" id="NF004595">
    <property type="entry name" value="PRK05932.1-2"/>
    <property type="match status" value="1"/>
</dbReference>
<keyword evidence="4 9" id="KW-0548">Nucleotidyltransferase</keyword>
<dbReference type="InterPro" id="IPR038709">
    <property type="entry name" value="RpoN_core-bd_sf"/>
</dbReference>
<gene>
    <name evidence="13" type="ORF">LJ655_00705</name>
</gene>
<dbReference type="PRINTS" id="PR00045">
    <property type="entry name" value="SIGMA54FCT"/>
</dbReference>
<sequence>MPSIELRARQSLALTPRLQQSVRLLQLSALDFQQELRTALDTNPFLEYDSSETEDVALADPDSGEEASALPAANSLAPAEPDGVPAESAAGNSLESPAQDDVPADFSGDYGSRNSTRQNGDGDGSDPAEWARSQPTLREQLHDALRLYRLDDHDRAVARFIIEALDEDGYLRQSLADLAASVDIEPALTEEELLVALRLVQSLDRPGLGARSLSECLVLQIDALPADTPGREVARQLAAHHLERLARREQAELQKQLGCSAEELRVACALVRKLDPKPGNCYGRAEDNYVVPDVIVRQVRNKWVVSINPAVQPRARIHRMYAQLFAESAGASHSPLAQQLQEARWLIRNAQQRFDTIQRVAECIVAHQKAFFQYGEIALKPMVLRDVADELGLHESTISRATGNKYMATPRGIFEFKHFFPRELGTESGGTCSAAAVRALLKEMIAAENTRDPLSDVTLAKMLADQGVLVARRTVAKYRHLMKVPPAELRRQF</sequence>
<keyword evidence="3 9" id="KW-0808">Transferase</keyword>
<accession>A0ABS8K6Q5</accession>
<dbReference type="GO" id="GO:0003899">
    <property type="term" value="F:DNA-directed RNA polymerase activity"/>
    <property type="evidence" value="ECO:0007669"/>
    <property type="project" value="UniProtKB-EC"/>
</dbReference>
<dbReference type="Proteomes" id="UP001430614">
    <property type="component" value="Unassembled WGS sequence"/>
</dbReference>
<dbReference type="PANTHER" id="PTHR32248:SF4">
    <property type="entry name" value="RNA POLYMERASE SIGMA-54 FACTOR"/>
    <property type="match status" value="1"/>
</dbReference>